<sequence>MVDVVTEITINCPIDQVSSYSSDPENAPTWYVNIHSAEWKTSKPLIIGSKIAFKAKFLGRELAYVYEIVEIIPEKKLVMKTANGPFPMETIYIWSSLDHNQTRMILRNKGNPTGFSKIITPLIAKMMKKANMKDLQKLKYILENPS</sequence>
<dbReference type="AlphaFoldDB" id="A0A1G9ZW56"/>
<dbReference type="Gene3D" id="3.30.530.20">
    <property type="match status" value="1"/>
</dbReference>
<dbReference type="OrthoDB" id="2898773at2"/>
<dbReference type="SUPFAM" id="SSF55961">
    <property type="entry name" value="Bet v1-like"/>
    <property type="match status" value="1"/>
</dbReference>
<dbReference type="InterPro" id="IPR019587">
    <property type="entry name" value="Polyketide_cyclase/dehydratase"/>
</dbReference>
<gene>
    <name evidence="1" type="ORF">SAMN04488137_3771</name>
</gene>
<keyword evidence="2" id="KW-1185">Reference proteome</keyword>
<evidence type="ECO:0000313" key="2">
    <source>
        <dbReference type="Proteomes" id="UP000199544"/>
    </source>
</evidence>
<reference evidence="2" key="1">
    <citation type="submission" date="2016-10" db="EMBL/GenBank/DDBJ databases">
        <authorList>
            <person name="Varghese N."/>
            <person name="Submissions S."/>
        </authorList>
    </citation>
    <scope>NUCLEOTIDE SEQUENCE [LARGE SCALE GENOMIC DNA]</scope>
    <source>
        <strain evidence="2">CGMCC 1.6854</strain>
    </source>
</reference>
<name>A0A1G9ZW56_9BACL</name>
<dbReference type="CDD" id="cd08865">
    <property type="entry name" value="SRPBCC_10"/>
    <property type="match status" value="1"/>
</dbReference>
<dbReference type="InterPro" id="IPR023393">
    <property type="entry name" value="START-like_dom_sf"/>
</dbReference>
<dbReference type="Pfam" id="PF10604">
    <property type="entry name" value="Polyketide_cyc2"/>
    <property type="match status" value="1"/>
</dbReference>
<organism evidence="1 2">
    <name type="scientific">Fictibacillus solisalsi</name>
    <dbReference type="NCBI Taxonomy" id="459525"/>
    <lineage>
        <taxon>Bacteria</taxon>
        <taxon>Bacillati</taxon>
        <taxon>Bacillota</taxon>
        <taxon>Bacilli</taxon>
        <taxon>Bacillales</taxon>
        <taxon>Fictibacillaceae</taxon>
        <taxon>Fictibacillus</taxon>
    </lineage>
</organism>
<dbReference type="Proteomes" id="UP000199544">
    <property type="component" value="Unassembled WGS sequence"/>
</dbReference>
<protein>
    <submittedName>
        <fullName evidence="1">Polyketide cyclase / dehydrase and lipid transport</fullName>
    </submittedName>
</protein>
<dbReference type="STRING" id="459525.SAMN04488137_3771"/>
<accession>A0A1G9ZW56</accession>
<proteinExistence type="predicted"/>
<dbReference type="EMBL" id="FNHW01000002">
    <property type="protein sequence ID" value="SDN25354.1"/>
    <property type="molecule type" value="Genomic_DNA"/>
</dbReference>
<evidence type="ECO:0000313" key="1">
    <source>
        <dbReference type="EMBL" id="SDN25354.1"/>
    </source>
</evidence>
<dbReference type="RefSeq" id="WP_090237074.1">
    <property type="nucleotide sequence ID" value="NZ_FNHW01000002.1"/>
</dbReference>